<reference evidence="2" key="2">
    <citation type="submission" date="2015-01" db="EMBL/GenBank/DDBJ databases">
        <title>Evolutionary Origins and Diversification of the Mycorrhizal Mutualists.</title>
        <authorList>
            <consortium name="DOE Joint Genome Institute"/>
            <consortium name="Mycorrhizal Genomics Consortium"/>
            <person name="Kohler A."/>
            <person name="Kuo A."/>
            <person name="Nagy L.G."/>
            <person name="Floudas D."/>
            <person name="Copeland A."/>
            <person name="Barry K.W."/>
            <person name="Cichocki N."/>
            <person name="Veneault-Fourrey C."/>
            <person name="LaButti K."/>
            <person name="Lindquist E.A."/>
            <person name="Lipzen A."/>
            <person name="Lundell T."/>
            <person name="Morin E."/>
            <person name="Murat C."/>
            <person name="Riley R."/>
            <person name="Ohm R."/>
            <person name="Sun H."/>
            <person name="Tunlid A."/>
            <person name="Henrissat B."/>
            <person name="Grigoriev I.V."/>
            <person name="Hibbett D.S."/>
            <person name="Martin F."/>
        </authorList>
    </citation>
    <scope>NUCLEOTIDE SEQUENCE [LARGE SCALE GENOMIC DNA]</scope>
    <source>
        <strain evidence="2">F 1598</strain>
    </source>
</reference>
<gene>
    <name evidence="1" type="ORF">PILCRDRAFT_813415</name>
</gene>
<evidence type="ECO:0000313" key="2">
    <source>
        <dbReference type="Proteomes" id="UP000054166"/>
    </source>
</evidence>
<reference evidence="1 2" key="1">
    <citation type="submission" date="2014-04" db="EMBL/GenBank/DDBJ databases">
        <authorList>
            <consortium name="DOE Joint Genome Institute"/>
            <person name="Kuo A."/>
            <person name="Tarkka M."/>
            <person name="Buscot F."/>
            <person name="Kohler A."/>
            <person name="Nagy L.G."/>
            <person name="Floudas D."/>
            <person name="Copeland A."/>
            <person name="Barry K.W."/>
            <person name="Cichocki N."/>
            <person name="Veneault-Fourrey C."/>
            <person name="LaButti K."/>
            <person name="Lindquist E.A."/>
            <person name="Lipzen A."/>
            <person name="Lundell T."/>
            <person name="Morin E."/>
            <person name="Murat C."/>
            <person name="Sun H."/>
            <person name="Tunlid A."/>
            <person name="Henrissat B."/>
            <person name="Grigoriev I.V."/>
            <person name="Hibbett D.S."/>
            <person name="Martin F."/>
            <person name="Nordberg H.P."/>
            <person name="Cantor M.N."/>
            <person name="Hua S.X."/>
        </authorList>
    </citation>
    <scope>NUCLEOTIDE SEQUENCE [LARGE SCALE GENOMIC DNA]</scope>
    <source>
        <strain evidence="1 2">F 1598</strain>
    </source>
</reference>
<keyword evidence="2" id="KW-1185">Reference proteome</keyword>
<sequence length="76" mass="8223">MLSVATIEPLVCTLLPPCIVCEITLSVKANLRFQLAAVLALREATAGECHHGHAQNPPYSLYNFFEDMDLAANHAG</sequence>
<dbReference type="Proteomes" id="UP000054166">
    <property type="component" value="Unassembled WGS sequence"/>
</dbReference>
<accession>A0A0C3BSH8</accession>
<evidence type="ECO:0000313" key="1">
    <source>
        <dbReference type="EMBL" id="KIM89488.1"/>
    </source>
</evidence>
<dbReference type="EMBL" id="KN832975">
    <property type="protein sequence ID" value="KIM89488.1"/>
    <property type="molecule type" value="Genomic_DNA"/>
</dbReference>
<dbReference type="AlphaFoldDB" id="A0A0C3BSH8"/>
<proteinExistence type="predicted"/>
<dbReference type="InParanoid" id="A0A0C3BSH8"/>
<organism evidence="1 2">
    <name type="scientific">Piloderma croceum (strain F 1598)</name>
    <dbReference type="NCBI Taxonomy" id="765440"/>
    <lineage>
        <taxon>Eukaryota</taxon>
        <taxon>Fungi</taxon>
        <taxon>Dikarya</taxon>
        <taxon>Basidiomycota</taxon>
        <taxon>Agaricomycotina</taxon>
        <taxon>Agaricomycetes</taxon>
        <taxon>Agaricomycetidae</taxon>
        <taxon>Atheliales</taxon>
        <taxon>Atheliaceae</taxon>
        <taxon>Piloderma</taxon>
    </lineage>
</organism>
<protein>
    <submittedName>
        <fullName evidence="1">Uncharacterized protein</fullName>
    </submittedName>
</protein>
<name>A0A0C3BSH8_PILCF</name>
<dbReference type="HOGENOM" id="CLU_2655342_0_0_1"/>